<reference evidence="1" key="1">
    <citation type="submission" date="2022-11" db="EMBL/GenBank/DDBJ databases">
        <authorList>
            <person name="Petersen C."/>
        </authorList>
    </citation>
    <scope>NUCLEOTIDE SEQUENCE</scope>
    <source>
        <strain evidence="1">IBT 30069</strain>
    </source>
</reference>
<keyword evidence="2" id="KW-1185">Reference proteome</keyword>
<dbReference type="EMBL" id="JAPQKH010000001">
    <property type="protein sequence ID" value="KAJ5116753.1"/>
    <property type="molecule type" value="Genomic_DNA"/>
</dbReference>
<dbReference type="Proteomes" id="UP001149165">
    <property type="component" value="Unassembled WGS sequence"/>
</dbReference>
<evidence type="ECO:0000313" key="1">
    <source>
        <dbReference type="EMBL" id="KAJ5116753.1"/>
    </source>
</evidence>
<comment type="caution">
    <text evidence="1">The sequence shown here is derived from an EMBL/GenBank/DDBJ whole genome shotgun (WGS) entry which is preliminary data.</text>
</comment>
<evidence type="ECO:0000313" key="2">
    <source>
        <dbReference type="Proteomes" id="UP001149165"/>
    </source>
</evidence>
<dbReference type="AlphaFoldDB" id="A0A9W9GES1"/>
<reference evidence="1" key="2">
    <citation type="journal article" date="2023" name="IMA Fungus">
        <title>Comparative genomic study of the Penicillium genus elucidates a diverse pangenome and 15 lateral gene transfer events.</title>
        <authorList>
            <person name="Petersen C."/>
            <person name="Sorensen T."/>
            <person name="Nielsen M.R."/>
            <person name="Sondergaard T.E."/>
            <person name="Sorensen J.L."/>
            <person name="Fitzpatrick D.A."/>
            <person name="Frisvad J.C."/>
            <person name="Nielsen K.L."/>
        </authorList>
    </citation>
    <scope>NUCLEOTIDE SEQUENCE</scope>
    <source>
        <strain evidence="1">IBT 30069</strain>
    </source>
</reference>
<gene>
    <name evidence="1" type="ORF">N7456_001101</name>
</gene>
<name>A0A9W9GES1_9EURO</name>
<accession>A0A9W9GES1</accession>
<protein>
    <submittedName>
        <fullName evidence="1">Uncharacterized protein</fullName>
    </submittedName>
</protein>
<sequence>MSSTSAVQVHRTQSTYLPHRSTVSMPILNTMLNHPEDFDTWFFRLDHELRMMSLDDLVRSEIPRPLIPDDAGANWCYLSIAVKLWMEQSVGEKLLHEINARFRDIILADNLIDAIRAVVVDNE</sequence>
<proteinExistence type="predicted"/>
<organism evidence="1 2">
    <name type="scientific">Penicillium angulare</name>
    <dbReference type="NCBI Taxonomy" id="116970"/>
    <lineage>
        <taxon>Eukaryota</taxon>
        <taxon>Fungi</taxon>
        <taxon>Dikarya</taxon>
        <taxon>Ascomycota</taxon>
        <taxon>Pezizomycotina</taxon>
        <taxon>Eurotiomycetes</taxon>
        <taxon>Eurotiomycetidae</taxon>
        <taxon>Eurotiales</taxon>
        <taxon>Aspergillaceae</taxon>
        <taxon>Penicillium</taxon>
    </lineage>
</organism>